<dbReference type="SUPFAM" id="SSF53335">
    <property type="entry name" value="S-adenosyl-L-methionine-dependent methyltransferases"/>
    <property type="match status" value="1"/>
</dbReference>
<dbReference type="Proteomes" id="UP000239352">
    <property type="component" value="Unassembled WGS sequence"/>
</dbReference>
<proteinExistence type="predicted"/>
<dbReference type="InParanoid" id="A0A2T0H0D0"/>
<sequence>MHGHSYDDIDWDTQLRQLRENDELTAAEIGRLAAALVSQGEHCRSVVDIGSGAGGAAAAFASALPSGELTLVDSAPELLAEAHRHASEAAGDRVRVRSVRADVAADDLSSVVDQADLVYASLVVHHLPDQLAGLRRLSELVRPGGRLVIVETGLWPRVLPWDVGVGQPGLEDRLLAARQAEFREMREGMPDSARLPMGWTSALTEIGLRDVTSWSYLVDWPAPATGHVLNVVLRRLESLRTAAWTGCSAADFDALEQLLDEQGPHYAGNRDDLYYLSADTVCVGTRPA</sequence>
<dbReference type="PANTHER" id="PTHR43861:SF1">
    <property type="entry name" value="TRANS-ACONITATE 2-METHYLTRANSFERASE"/>
    <property type="match status" value="1"/>
</dbReference>
<comment type="caution">
    <text evidence="2">The sequence shown here is derived from an EMBL/GenBank/DDBJ whole genome shotgun (WGS) entry which is preliminary data.</text>
</comment>
<reference evidence="2 3" key="1">
    <citation type="submission" date="2018-03" db="EMBL/GenBank/DDBJ databases">
        <title>Actinopolyspora mortivallis from Sahara, screening for active biomolecules.</title>
        <authorList>
            <person name="Selama O."/>
            <person name="Wellington E.M.H."/>
            <person name="Hacene H."/>
        </authorList>
    </citation>
    <scope>NUCLEOTIDE SEQUENCE [LARGE SCALE GENOMIC DNA]</scope>
    <source>
        <strain evidence="2 3">M5A</strain>
    </source>
</reference>
<gene>
    <name evidence="2" type="ORF">CEP50_02915</name>
</gene>
<organism evidence="2 3">
    <name type="scientific">Actinopolyspora mortivallis</name>
    <dbReference type="NCBI Taxonomy" id="33906"/>
    <lineage>
        <taxon>Bacteria</taxon>
        <taxon>Bacillati</taxon>
        <taxon>Actinomycetota</taxon>
        <taxon>Actinomycetes</taxon>
        <taxon>Actinopolysporales</taxon>
        <taxon>Actinopolysporaceae</taxon>
        <taxon>Actinopolyspora</taxon>
    </lineage>
</organism>
<protein>
    <recommendedName>
        <fullName evidence="1">Methyltransferase type 12 domain-containing protein</fullName>
    </recommendedName>
</protein>
<dbReference type="EMBL" id="PVSR01000002">
    <property type="protein sequence ID" value="PRW64790.1"/>
    <property type="molecule type" value="Genomic_DNA"/>
</dbReference>
<dbReference type="InterPro" id="IPR013217">
    <property type="entry name" value="Methyltransf_12"/>
</dbReference>
<dbReference type="Pfam" id="PF08242">
    <property type="entry name" value="Methyltransf_12"/>
    <property type="match status" value="1"/>
</dbReference>
<dbReference type="RefSeq" id="WP_106112363.1">
    <property type="nucleotide sequence ID" value="NZ_PVSR01000002.1"/>
</dbReference>
<evidence type="ECO:0000259" key="1">
    <source>
        <dbReference type="Pfam" id="PF08242"/>
    </source>
</evidence>
<evidence type="ECO:0000313" key="3">
    <source>
        <dbReference type="Proteomes" id="UP000239352"/>
    </source>
</evidence>
<dbReference type="AlphaFoldDB" id="A0A2T0H0D0"/>
<name>A0A2T0H0D0_ACTMO</name>
<dbReference type="CDD" id="cd02440">
    <property type="entry name" value="AdoMet_MTases"/>
    <property type="match status" value="1"/>
</dbReference>
<keyword evidence="3" id="KW-1185">Reference proteome</keyword>
<feature type="domain" description="Methyltransferase type 12" evidence="1">
    <location>
        <begin position="47"/>
        <end position="147"/>
    </location>
</feature>
<accession>A0A2T0H0D0</accession>
<dbReference type="PANTHER" id="PTHR43861">
    <property type="entry name" value="TRANS-ACONITATE 2-METHYLTRANSFERASE-RELATED"/>
    <property type="match status" value="1"/>
</dbReference>
<dbReference type="InterPro" id="IPR029063">
    <property type="entry name" value="SAM-dependent_MTases_sf"/>
</dbReference>
<dbReference type="STRING" id="1050202.GCA_000384035_00699"/>
<dbReference type="Gene3D" id="3.40.50.150">
    <property type="entry name" value="Vaccinia Virus protein VP39"/>
    <property type="match status" value="1"/>
</dbReference>
<evidence type="ECO:0000313" key="2">
    <source>
        <dbReference type="EMBL" id="PRW64790.1"/>
    </source>
</evidence>